<proteinExistence type="predicted"/>
<dbReference type="AlphaFoldDB" id="A0AAN7IW84"/>
<evidence type="ECO:0000313" key="3">
    <source>
        <dbReference type="Proteomes" id="UP001324115"/>
    </source>
</evidence>
<feature type="transmembrane region" description="Helical" evidence="1">
    <location>
        <begin position="135"/>
        <end position="163"/>
    </location>
</feature>
<dbReference type="Proteomes" id="UP001324115">
    <property type="component" value="Unassembled WGS sequence"/>
</dbReference>
<dbReference type="EMBL" id="JAXUIC010000003">
    <property type="protein sequence ID" value="KAK4596498.1"/>
    <property type="molecule type" value="Genomic_DNA"/>
</dbReference>
<name>A0AAN7IW84_QUERU</name>
<feature type="transmembrane region" description="Helical" evidence="1">
    <location>
        <begin position="101"/>
        <end position="123"/>
    </location>
</feature>
<keyword evidence="1" id="KW-0812">Transmembrane</keyword>
<feature type="transmembrane region" description="Helical" evidence="1">
    <location>
        <begin position="203"/>
        <end position="224"/>
    </location>
</feature>
<accession>A0AAN7IW84</accession>
<evidence type="ECO:0000313" key="2">
    <source>
        <dbReference type="EMBL" id="KAK4596498.1"/>
    </source>
</evidence>
<evidence type="ECO:0000256" key="1">
    <source>
        <dbReference type="SAM" id="Phobius"/>
    </source>
</evidence>
<gene>
    <name evidence="2" type="ORF">RGQ29_014515</name>
</gene>
<protein>
    <submittedName>
        <fullName evidence="2">Uncharacterized protein</fullName>
    </submittedName>
</protein>
<sequence>METSSRNLWYQEKVMSYWKNQNDCMEKARGAIMVLAVYTLFIFPRMAGNFKRTVEGRTLDSSEELAYFYFKMSSSFTFIASLLMTLLLLTGFLVKSRFCTGLLSITFLVTLLSMIPGYSSSLYLVTPSQLHERLYLAHCGLLITAAAGALLCVFHTICFLTWLSVREKMEGPGFFPVASATEHVRWRTRVNPSLTFEPLSTPFTVLLIHLVLLVFISFFISFGLS</sequence>
<reference evidence="2 3" key="1">
    <citation type="journal article" date="2023" name="G3 (Bethesda)">
        <title>A haplotype-resolved chromosome-scale genome for Quercus rubra L. provides insights into the genetics of adaptive traits for red oak species.</title>
        <authorList>
            <person name="Kapoor B."/>
            <person name="Jenkins J."/>
            <person name="Schmutz J."/>
            <person name="Zhebentyayeva T."/>
            <person name="Kuelheim C."/>
            <person name="Coggeshall M."/>
            <person name="Heim C."/>
            <person name="Lasky J.R."/>
            <person name="Leites L."/>
            <person name="Islam-Faridi N."/>
            <person name="Romero-Severson J."/>
            <person name="DeLeo V.L."/>
            <person name="Lucas S.M."/>
            <person name="Lazic D."/>
            <person name="Gailing O."/>
            <person name="Carlson J."/>
            <person name="Staton M."/>
        </authorList>
    </citation>
    <scope>NUCLEOTIDE SEQUENCE [LARGE SCALE GENOMIC DNA]</scope>
    <source>
        <strain evidence="2">Pseudo-F2</strain>
    </source>
</reference>
<feature type="transmembrane region" description="Helical" evidence="1">
    <location>
        <begin position="67"/>
        <end position="89"/>
    </location>
</feature>
<keyword evidence="3" id="KW-1185">Reference proteome</keyword>
<keyword evidence="1" id="KW-1133">Transmembrane helix</keyword>
<organism evidence="2 3">
    <name type="scientific">Quercus rubra</name>
    <name type="common">Northern red oak</name>
    <name type="synonym">Quercus borealis</name>
    <dbReference type="NCBI Taxonomy" id="3512"/>
    <lineage>
        <taxon>Eukaryota</taxon>
        <taxon>Viridiplantae</taxon>
        <taxon>Streptophyta</taxon>
        <taxon>Embryophyta</taxon>
        <taxon>Tracheophyta</taxon>
        <taxon>Spermatophyta</taxon>
        <taxon>Magnoliopsida</taxon>
        <taxon>eudicotyledons</taxon>
        <taxon>Gunneridae</taxon>
        <taxon>Pentapetalae</taxon>
        <taxon>rosids</taxon>
        <taxon>fabids</taxon>
        <taxon>Fagales</taxon>
        <taxon>Fagaceae</taxon>
        <taxon>Quercus</taxon>
    </lineage>
</organism>
<feature type="transmembrane region" description="Helical" evidence="1">
    <location>
        <begin position="28"/>
        <end position="47"/>
    </location>
</feature>
<keyword evidence="1" id="KW-0472">Membrane</keyword>
<comment type="caution">
    <text evidence="2">The sequence shown here is derived from an EMBL/GenBank/DDBJ whole genome shotgun (WGS) entry which is preliminary data.</text>
</comment>